<reference evidence="1 2" key="3">
    <citation type="submission" date="2020-02" db="EMBL/GenBank/DDBJ databases">
        <title>Flavobacterium profundi sp. nov., isolated from a deep-sea seamount.</title>
        <authorList>
            <person name="Zhang D.-C."/>
        </authorList>
    </citation>
    <scope>NUCLEOTIDE SEQUENCE [LARGE SCALE GENOMIC DNA]</scope>
    <source>
        <strain evidence="1 2">EC11</strain>
    </source>
</reference>
<proteinExistence type="predicted"/>
<reference evidence="1 2" key="2">
    <citation type="submission" date="2019-05" db="EMBL/GenBank/DDBJ databases">
        <authorList>
            <person name="Lianzixin W."/>
        </authorList>
    </citation>
    <scope>NUCLEOTIDE SEQUENCE [LARGE SCALE GENOMIC DNA]</scope>
    <source>
        <strain evidence="1 2">EC11</strain>
    </source>
</reference>
<comment type="caution">
    <text evidence="1">The sequence shown here is derived from an EMBL/GenBank/DDBJ whole genome shotgun (WGS) entry which is preliminary data.</text>
</comment>
<dbReference type="EMBL" id="VEVQ02000009">
    <property type="protein sequence ID" value="NHN26776.1"/>
    <property type="molecule type" value="Genomic_DNA"/>
</dbReference>
<name>A0ABX0IUA4_9FLAO</name>
<dbReference type="Proteomes" id="UP000817854">
    <property type="component" value="Unassembled WGS sequence"/>
</dbReference>
<accession>A0ABX0IUA4</accession>
<protein>
    <submittedName>
        <fullName evidence="1">Uncharacterized protein</fullName>
    </submittedName>
</protein>
<sequence>MDTIEVTFPLEIDPNQVIYILESSLSKFTKYNCKVDFKGIEENENIFFISSKDGANAFYFIGMAASNIMHLLDKNKKS</sequence>
<evidence type="ECO:0000313" key="2">
    <source>
        <dbReference type="Proteomes" id="UP000817854"/>
    </source>
</evidence>
<dbReference type="RefSeq" id="WP_140963097.1">
    <property type="nucleotide sequence ID" value="NZ_VEVQ02000009.1"/>
</dbReference>
<gene>
    <name evidence="1" type="ORF">FIA58_013910</name>
</gene>
<evidence type="ECO:0000313" key="1">
    <source>
        <dbReference type="EMBL" id="NHN26776.1"/>
    </source>
</evidence>
<keyword evidence="2" id="KW-1185">Reference proteome</keyword>
<organism evidence="1 2">
    <name type="scientific">Flavobacterium jejuense</name>
    <dbReference type="NCBI Taxonomy" id="1544455"/>
    <lineage>
        <taxon>Bacteria</taxon>
        <taxon>Pseudomonadati</taxon>
        <taxon>Bacteroidota</taxon>
        <taxon>Flavobacteriia</taxon>
        <taxon>Flavobacteriales</taxon>
        <taxon>Flavobacteriaceae</taxon>
        <taxon>Flavobacterium</taxon>
    </lineage>
</organism>
<reference evidence="2" key="1">
    <citation type="submission" date="2019-05" db="EMBL/GenBank/DDBJ databases">
        <title>Flavobacterium profundi sp. nov., isolated from a deep-sea seamount.</title>
        <authorList>
            <person name="Zhang D.-C."/>
        </authorList>
    </citation>
    <scope>NUCLEOTIDE SEQUENCE [LARGE SCALE GENOMIC DNA]</scope>
    <source>
        <strain evidence="2">EC11</strain>
    </source>
</reference>